<dbReference type="OrthoDB" id="1771597at2"/>
<dbReference type="InterPro" id="IPR043708">
    <property type="entry name" value="DUF5648"/>
</dbReference>
<feature type="compositionally biased region" description="Basic and acidic residues" evidence="1">
    <location>
        <begin position="73"/>
        <end position="84"/>
    </location>
</feature>
<gene>
    <name evidence="5" type="ORF">EubceDRAFT1_2673</name>
</gene>
<organism evidence="5 6">
    <name type="scientific">Eubacterium cellulosolvens (strain ATCC 43171 / JCM 9499 / 6)</name>
    <name type="common">Cillobacterium cellulosolvens</name>
    <dbReference type="NCBI Taxonomy" id="633697"/>
    <lineage>
        <taxon>Bacteria</taxon>
        <taxon>Bacillati</taxon>
        <taxon>Bacillota</taxon>
        <taxon>Clostridia</taxon>
        <taxon>Eubacteriales</taxon>
        <taxon>Eubacteriaceae</taxon>
        <taxon>Eubacterium</taxon>
    </lineage>
</organism>
<feature type="region of interest" description="Disordered" evidence="1">
    <location>
        <begin position="35"/>
        <end position="84"/>
    </location>
</feature>
<evidence type="ECO:0000256" key="1">
    <source>
        <dbReference type="SAM" id="MobiDB-lite"/>
    </source>
</evidence>
<sequence length="509" mass="56484">MRKRILLLTTAFIIAVSSLPGVAFADTDVDINEISVSTDSSGDSERGLTGGTDGSDQAVDVTVSTDAEGQDETDGKKNKSKDTEVTATDADENLVGTQSRTSGFVGGYKLTGNGATDILNVAYAQIDRKRKDFGYTEDWCADFVSDCAKLAGNASAIPADGLVMTLRTGVIKAGGTYQTKANARPGDLIIFDWPDNDDPNHPATYYDHVEIVCENSGGYITCIGGNTRTSTYPEGVVSKTKYATTYIKEVIRPNYKQTTQTEAPSISGVKDPPLQMKKGTFFEVHGTVTCQKKLQEVEVYVYDEKGKKVTGKTVHPKATFFDLHTVDDDVLFSDLPLGRFEYRISATVEGAPYKLYSKWFHVVQKPSSTIKAVPMYRLFYGPTLEHFYTSSTHERDVLIERGWRDEGIGWYAPEDSNTPVFRLYNPVLKDHHYTTSVFERDSLTERSGWIYEGIGWYSDDEKTVPLYRCFNPFITSGAHHYTTANNEAQHLVTVGWKHEGIAWYGVKKS</sequence>
<dbReference type="eggNOG" id="COG3757">
    <property type="taxonomic scope" value="Bacteria"/>
</dbReference>
<evidence type="ECO:0000259" key="3">
    <source>
        <dbReference type="Pfam" id="PF05257"/>
    </source>
</evidence>
<evidence type="ECO:0000259" key="4">
    <source>
        <dbReference type="Pfam" id="PF18885"/>
    </source>
</evidence>
<dbReference type="Pfam" id="PF18885">
    <property type="entry name" value="DUF5648"/>
    <property type="match status" value="1"/>
</dbReference>
<feature type="domain" description="Peptidase C51" evidence="3">
    <location>
        <begin position="134"/>
        <end position="226"/>
    </location>
</feature>
<dbReference type="EMBL" id="CM001487">
    <property type="protein sequence ID" value="EIM58380.1"/>
    <property type="molecule type" value="Genomic_DNA"/>
</dbReference>
<evidence type="ECO:0000313" key="6">
    <source>
        <dbReference type="Proteomes" id="UP000005753"/>
    </source>
</evidence>
<dbReference type="Pfam" id="PF05257">
    <property type="entry name" value="CHAP"/>
    <property type="match status" value="1"/>
</dbReference>
<feature type="signal peptide" evidence="2">
    <location>
        <begin position="1"/>
        <end position="25"/>
    </location>
</feature>
<dbReference type="Proteomes" id="UP000005753">
    <property type="component" value="Chromosome"/>
</dbReference>
<dbReference type="AlphaFoldDB" id="I5AX57"/>
<proteinExistence type="predicted"/>
<feature type="chain" id="PRO_5003699236" evidence="2">
    <location>
        <begin position="26"/>
        <end position="509"/>
    </location>
</feature>
<feature type="domain" description="DUF5648" evidence="4">
    <location>
        <begin position="374"/>
        <end position="505"/>
    </location>
</feature>
<keyword evidence="6" id="KW-1185">Reference proteome</keyword>
<evidence type="ECO:0000256" key="2">
    <source>
        <dbReference type="SAM" id="SignalP"/>
    </source>
</evidence>
<accession>I5AX57</accession>
<evidence type="ECO:0000313" key="5">
    <source>
        <dbReference type="EMBL" id="EIM58380.1"/>
    </source>
</evidence>
<keyword evidence="2" id="KW-0732">Signal</keyword>
<protein>
    <submittedName>
        <fullName evidence="5">CHAP domain-containing protein</fullName>
    </submittedName>
</protein>
<dbReference type="HOGENOM" id="CLU_535000_0_0_9"/>
<name>I5AX57_EUBC6</name>
<reference evidence="5 6" key="2">
    <citation type="submission" date="2012-02" db="EMBL/GenBank/DDBJ databases">
        <title>Improved High-Quality Draft sequence of Eubacterium cellulosolvens 6.</title>
        <authorList>
            <consortium name="US DOE Joint Genome Institute"/>
            <person name="Lucas S."/>
            <person name="Han J."/>
            <person name="Lapidus A."/>
            <person name="Cheng J.-F."/>
            <person name="Goodwin L."/>
            <person name="Pitluck S."/>
            <person name="Peters L."/>
            <person name="Mikhailova N."/>
            <person name="Gu W."/>
            <person name="Detter J.C."/>
            <person name="Han C."/>
            <person name="Tapia R."/>
            <person name="Land M."/>
            <person name="Hauser L."/>
            <person name="Kyrpides N."/>
            <person name="Ivanova N."/>
            <person name="Pagani I."/>
            <person name="Johnson E."/>
            <person name="Mukhopadhyay B."/>
            <person name="Anderson I."/>
            <person name="Woyke T."/>
        </authorList>
    </citation>
    <scope>NUCLEOTIDE SEQUENCE [LARGE SCALE GENOMIC DNA]</scope>
    <source>
        <strain evidence="5 6">6</strain>
    </source>
</reference>
<reference evidence="5 6" key="1">
    <citation type="submission" date="2010-08" db="EMBL/GenBank/DDBJ databases">
        <authorList>
            <consortium name="US DOE Joint Genome Institute (JGI-PGF)"/>
            <person name="Lucas S."/>
            <person name="Copeland A."/>
            <person name="Lapidus A."/>
            <person name="Cheng J.-F."/>
            <person name="Bruce D."/>
            <person name="Goodwin L."/>
            <person name="Pitluck S."/>
            <person name="Land M.L."/>
            <person name="Hauser L."/>
            <person name="Chang Y.-J."/>
            <person name="Anderson I.J."/>
            <person name="Johnson E."/>
            <person name="Mulhopadhyay B."/>
            <person name="Kyrpides N."/>
            <person name="Woyke T.J."/>
        </authorList>
    </citation>
    <scope>NUCLEOTIDE SEQUENCE [LARGE SCALE GENOMIC DNA]</scope>
    <source>
        <strain evidence="5 6">6</strain>
    </source>
</reference>
<dbReference type="STRING" id="633697.EubceDRAFT1_2673"/>
<dbReference type="InterPro" id="IPR007921">
    <property type="entry name" value="CHAP_dom"/>
</dbReference>